<dbReference type="PANTHER" id="PTHR18935:SF8">
    <property type="entry name" value="GOLGIN SUBFAMILY A MEMBER 4-LIKE ISOFORM X1"/>
    <property type="match status" value="1"/>
</dbReference>
<organism evidence="6 7">
    <name type="scientific">Eptatretus burgeri</name>
    <name type="common">Inshore hagfish</name>
    <dbReference type="NCBI Taxonomy" id="7764"/>
    <lineage>
        <taxon>Eukaryota</taxon>
        <taxon>Metazoa</taxon>
        <taxon>Chordata</taxon>
        <taxon>Craniata</taxon>
        <taxon>Vertebrata</taxon>
        <taxon>Cyclostomata</taxon>
        <taxon>Myxini</taxon>
        <taxon>Myxiniformes</taxon>
        <taxon>Myxinidae</taxon>
        <taxon>Eptatretinae</taxon>
        <taxon>Eptatretus</taxon>
    </lineage>
</organism>
<evidence type="ECO:0000256" key="1">
    <source>
        <dbReference type="ARBA" id="ARBA00005239"/>
    </source>
</evidence>
<dbReference type="GO" id="GO:0019900">
    <property type="term" value="F:kinase binding"/>
    <property type="evidence" value="ECO:0007669"/>
    <property type="project" value="InterPro"/>
</dbReference>
<dbReference type="GO" id="GO:0008017">
    <property type="term" value="F:microtubule binding"/>
    <property type="evidence" value="ECO:0007669"/>
    <property type="project" value="InterPro"/>
</dbReference>
<name>A0A8C4QRG9_EPTBU</name>
<dbReference type="GeneTree" id="ENSGT00940000153713"/>
<feature type="domain" description="Janus kinase and microtubule-interacting protein C-terminal" evidence="5">
    <location>
        <begin position="280"/>
        <end position="474"/>
    </location>
</feature>
<sequence>MSEARDEVRRSFELERVKLQQEVEQLRVGKRKSEEALGAALQADKIKAAELRSSQQLHRDELARVRRECDREIRRLLDELQGKERAVGELEKELGVEETRRVAGMCGSPVSPLAGGRRSDTGRGRRTGCQAAGEPHEIPKGSPEQQIGEKAARRFQLKIGELNAVVRKLEDRNTLLADERNELLRQLRENDAQCRPLMERTHRLNRQNEEFKKRLQRADDKLRFLTRENTEMKQRFAAREAIRRPSSLNDLDRSHEQQEIDFLRLQVVEQQNIIEDLNREREKLLRKMKPLRKDFRAVRRPAVETSFGYDDDGSLDSDASSLSCLTDRTPGTPEDETDDFTGREESELHFQQLMREYQALQRAYALLQEQLGGEMDVERETKIRERLRCELNRYQEKVQDLQKALLDQGKGHEMKCIEEKQELHQRNRELQDKIWRTEGESARVWRELQDVREQNELLEFRILELEERERTSPTLILAPLPCPQGGGPLQKFCIAEGMTEVSIPELLKTLDILGDNGNLSNNEQVTVIHARVILTLAEKFLKQIEGTETALQQKMVDLEKDKELFIKQKGYLEEELDYRKQTLDQAQMRVLELEAILYMVLCQGTTEVPPGIELELWGKGAEGGRVRQLALSECERERLQASAERWQRAVLGRVRQHDAQLLRQRNQLLQHTMQRIRELEDILDRQKRKMKDIEEKFFFLFLFFSLAFILWS</sequence>
<protein>
    <recommendedName>
        <fullName evidence="5">Janus kinase and microtubule-interacting protein C-terminal domain-containing protein</fullName>
    </recommendedName>
</protein>
<keyword evidence="7" id="KW-1185">Reference proteome</keyword>
<evidence type="ECO:0000256" key="3">
    <source>
        <dbReference type="SAM" id="Coils"/>
    </source>
</evidence>
<evidence type="ECO:0000313" key="6">
    <source>
        <dbReference type="Ensembl" id="ENSEBUP00000019479.1"/>
    </source>
</evidence>
<reference evidence="6" key="1">
    <citation type="submission" date="2025-08" db="UniProtKB">
        <authorList>
            <consortium name="Ensembl"/>
        </authorList>
    </citation>
    <scope>IDENTIFICATION</scope>
</reference>
<comment type="similarity">
    <text evidence="1">Belongs to the JAKMIP family.</text>
</comment>
<feature type="coiled-coil region" evidence="3">
    <location>
        <begin position="629"/>
        <end position="696"/>
    </location>
</feature>
<evidence type="ECO:0000256" key="4">
    <source>
        <dbReference type="SAM" id="MobiDB-lite"/>
    </source>
</evidence>
<feature type="compositionally biased region" description="Low complexity" evidence="4">
    <location>
        <begin position="316"/>
        <end position="327"/>
    </location>
</feature>
<proteinExistence type="inferred from homology"/>
<feature type="coiled-coil region" evidence="3">
    <location>
        <begin position="343"/>
        <end position="468"/>
    </location>
</feature>
<dbReference type="PANTHER" id="PTHR18935">
    <property type="entry name" value="GOLGIN SUBFAMILY A MEMBER 4-LIKE ISOFORM X1"/>
    <property type="match status" value="1"/>
</dbReference>
<evidence type="ECO:0000313" key="7">
    <source>
        <dbReference type="Proteomes" id="UP000694388"/>
    </source>
</evidence>
<feature type="coiled-coil region" evidence="3">
    <location>
        <begin position="16"/>
        <end position="93"/>
    </location>
</feature>
<dbReference type="Ensembl" id="ENSEBUT00000020055.1">
    <property type="protein sequence ID" value="ENSEBUP00000019479.1"/>
    <property type="gene ID" value="ENSEBUG00000012111.1"/>
</dbReference>
<keyword evidence="2 3" id="KW-0175">Coiled coil</keyword>
<accession>A0A8C4QRG9</accession>
<dbReference type="InterPro" id="IPR024836">
    <property type="entry name" value="JAKMIP"/>
</dbReference>
<reference evidence="6" key="2">
    <citation type="submission" date="2025-09" db="UniProtKB">
        <authorList>
            <consortium name="Ensembl"/>
        </authorList>
    </citation>
    <scope>IDENTIFICATION</scope>
</reference>
<dbReference type="Pfam" id="PF16034">
    <property type="entry name" value="JAKMIP_CC3"/>
    <property type="match status" value="1"/>
</dbReference>
<evidence type="ECO:0000259" key="5">
    <source>
        <dbReference type="Pfam" id="PF16034"/>
    </source>
</evidence>
<dbReference type="Proteomes" id="UP000694388">
    <property type="component" value="Unplaced"/>
</dbReference>
<evidence type="ECO:0000256" key="2">
    <source>
        <dbReference type="ARBA" id="ARBA00023054"/>
    </source>
</evidence>
<dbReference type="InterPro" id="IPR031994">
    <property type="entry name" value="JAKMIP_C"/>
</dbReference>
<dbReference type="OMA" id="NAREMEF"/>
<feature type="coiled-coil region" evidence="3">
    <location>
        <begin position="260"/>
        <end position="294"/>
    </location>
</feature>
<feature type="region of interest" description="Disordered" evidence="4">
    <location>
        <begin position="306"/>
        <end position="342"/>
    </location>
</feature>
<feature type="region of interest" description="Disordered" evidence="4">
    <location>
        <begin position="107"/>
        <end position="147"/>
    </location>
</feature>
<dbReference type="AlphaFoldDB" id="A0A8C4QRG9"/>
<feature type="coiled-coil region" evidence="3">
    <location>
        <begin position="152"/>
        <end position="235"/>
    </location>
</feature>